<feature type="chain" id="PRO_5037452598" description="Surface-adhesin protein E-like domain-containing protein" evidence="1">
    <location>
        <begin position="23"/>
        <end position="137"/>
    </location>
</feature>
<proteinExistence type="predicted"/>
<dbReference type="Pfam" id="PF16747">
    <property type="entry name" value="Adhesin_E"/>
    <property type="match status" value="1"/>
</dbReference>
<keyword evidence="1" id="KW-0732">Signal</keyword>
<evidence type="ECO:0000259" key="2">
    <source>
        <dbReference type="Pfam" id="PF16747"/>
    </source>
</evidence>
<dbReference type="InterPro" id="IPR031939">
    <property type="entry name" value="Adhesin_E-like"/>
</dbReference>
<evidence type="ECO:0000313" key="4">
    <source>
        <dbReference type="Proteomes" id="UP000707356"/>
    </source>
</evidence>
<feature type="signal peptide" evidence="1">
    <location>
        <begin position="1"/>
        <end position="22"/>
    </location>
</feature>
<evidence type="ECO:0000313" key="3">
    <source>
        <dbReference type="EMBL" id="MBW4468549.1"/>
    </source>
</evidence>
<protein>
    <recommendedName>
        <fullName evidence="2">Surface-adhesin protein E-like domain-containing protein</fullName>
    </recommendedName>
</protein>
<dbReference type="EMBL" id="JAHHHV010000091">
    <property type="protein sequence ID" value="MBW4468549.1"/>
    <property type="molecule type" value="Genomic_DNA"/>
</dbReference>
<organism evidence="3 4">
    <name type="scientific">Pegethrix bostrychoides GSE-TBD4-15B</name>
    <dbReference type="NCBI Taxonomy" id="2839662"/>
    <lineage>
        <taxon>Bacteria</taxon>
        <taxon>Bacillati</taxon>
        <taxon>Cyanobacteriota</taxon>
        <taxon>Cyanophyceae</taxon>
        <taxon>Oculatellales</taxon>
        <taxon>Oculatellaceae</taxon>
        <taxon>Pegethrix</taxon>
    </lineage>
</organism>
<gene>
    <name evidence="3" type="ORF">KME07_24245</name>
</gene>
<evidence type="ECO:0000256" key="1">
    <source>
        <dbReference type="SAM" id="SignalP"/>
    </source>
</evidence>
<dbReference type="AlphaFoldDB" id="A0A951PH72"/>
<reference evidence="3" key="2">
    <citation type="journal article" date="2022" name="Microbiol. Resour. Announc.">
        <title>Metagenome Sequencing to Explore Phylogenomics of Terrestrial Cyanobacteria.</title>
        <authorList>
            <person name="Ward R.D."/>
            <person name="Stajich J.E."/>
            <person name="Johansen J.R."/>
            <person name="Huntemann M."/>
            <person name="Clum A."/>
            <person name="Foster B."/>
            <person name="Foster B."/>
            <person name="Roux S."/>
            <person name="Palaniappan K."/>
            <person name="Varghese N."/>
            <person name="Mukherjee S."/>
            <person name="Reddy T.B.K."/>
            <person name="Daum C."/>
            <person name="Copeland A."/>
            <person name="Chen I.A."/>
            <person name="Ivanova N.N."/>
            <person name="Kyrpides N.C."/>
            <person name="Shapiro N."/>
            <person name="Eloe-Fadrosh E.A."/>
            <person name="Pietrasiak N."/>
        </authorList>
    </citation>
    <scope>NUCLEOTIDE SEQUENCE</scope>
    <source>
        <strain evidence="3">GSE-TBD4-15B</strain>
    </source>
</reference>
<dbReference type="Proteomes" id="UP000707356">
    <property type="component" value="Unassembled WGS sequence"/>
</dbReference>
<feature type="domain" description="Surface-adhesin protein E-like" evidence="2">
    <location>
        <begin position="26"/>
        <end position="133"/>
    </location>
</feature>
<name>A0A951PH72_9CYAN</name>
<accession>A0A951PH72</accession>
<reference evidence="3" key="1">
    <citation type="submission" date="2021-05" db="EMBL/GenBank/DDBJ databases">
        <authorList>
            <person name="Pietrasiak N."/>
            <person name="Ward R."/>
            <person name="Stajich J.E."/>
            <person name="Kurbessoian T."/>
        </authorList>
    </citation>
    <scope>NUCLEOTIDE SEQUENCE</scope>
    <source>
        <strain evidence="3">GSE-TBD4-15B</strain>
    </source>
</reference>
<sequence length="137" mass="15435">MKLLNVILLGLLATSLPVPAVAAEAWVEVAVTATGDRTLVDQNSIQRTETDLRYWEYRDMRQSNSRRTEGNQPVYGMMIYRSVTCDSGESRMQRLVLFNQNRQVIRRVNYEESGGRLQPKASGAEAAIRYACGYSPS</sequence>
<comment type="caution">
    <text evidence="3">The sequence shown here is derived from an EMBL/GenBank/DDBJ whole genome shotgun (WGS) entry which is preliminary data.</text>
</comment>